<dbReference type="Gene3D" id="3.40.50.300">
    <property type="entry name" value="P-loop containing nucleotide triphosphate hydrolases"/>
    <property type="match status" value="1"/>
</dbReference>
<dbReference type="SUPFAM" id="SSF52540">
    <property type="entry name" value="P-loop containing nucleoside triphosphate hydrolases"/>
    <property type="match status" value="1"/>
</dbReference>
<proteinExistence type="predicted"/>
<dbReference type="PANTHER" id="PTHR20953:SF3">
    <property type="entry name" value="P-LOOP CONTAINING NUCLEOSIDE TRIPHOSPHATE HYDROLASES SUPERFAMILY PROTEIN"/>
    <property type="match status" value="1"/>
</dbReference>
<dbReference type="GO" id="GO:0005524">
    <property type="term" value="F:ATP binding"/>
    <property type="evidence" value="ECO:0007669"/>
    <property type="project" value="UniProtKB-KW"/>
</dbReference>
<dbReference type="InterPro" id="IPR003593">
    <property type="entry name" value="AAA+_ATPase"/>
</dbReference>
<dbReference type="PANTHER" id="PTHR20953">
    <property type="entry name" value="KINASE-RELATED"/>
    <property type="match status" value="1"/>
</dbReference>
<feature type="domain" description="AAA+ ATPase" evidence="3">
    <location>
        <begin position="152"/>
        <end position="301"/>
    </location>
</feature>
<dbReference type="InterPro" id="IPR027417">
    <property type="entry name" value="P-loop_NTPase"/>
</dbReference>
<organism evidence="4 5">
    <name type="scientific">Effusibacillus lacus</name>
    <dbReference type="NCBI Taxonomy" id="1348429"/>
    <lineage>
        <taxon>Bacteria</taxon>
        <taxon>Bacillati</taxon>
        <taxon>Bacillota</taxon>
        <taxon>Bacilli</taxon>
        <taxon>Bacillales</taxon>
        <taxon>Alicyclobacillaceae</taxon>
        <taxon>Effusibacillus</taxon>
    </lineage>
</organism>
<keyword evidence="5" id="KW-1185">Reference proteome</keyword>
<comment type="caution">
    <text evidence="4">The sequence shown here is derived from an EMBL/GenBank/DDBJ whole genome shotgun (WGS) entry which is preliminary data.</text>
</comment>
<gene>
    <name evidence="4" type="ORF">EFBL_2543</name>
</gene>
<dbReference type="InterPro" id="IPR014217">
    <property type="entry name" value="Spore_III_AA"/>
</dbReference>
<dbReference type="EMBL" id="BDUF01000068">
    <property type="protein sequence ID" value="GAX90901.1"/>
    <property type="molecule type" value="Genomic_DNA"/>
</dbReference>
<dbReference type="InterPro" id="IPR045735">
    <property type="entry name" value="Spore_III_AA_AAA+_ATPase"/>
</dbReference>
<dbReference type="Pfam" id="PF19568">
    <property type="entry name" value="Spore_III_AA"/>
    <property type="match status" value="1"/>
</dbReference>
<dbReference type="AlphaFoldDB" id="A0A292YPR5"/>
<dbReference type="Proteomes" id="UP000217785">
    <property type="component" value="Unassembled WGS sequence"/>
</dbReference>
<evidence type="ECO:0000256" key="2">
    <source>
        <dbReference type="ARBA" id="ARBA00022840"/>
    </source>
</evidence>
<keyword evidence="2" id="KW-0067">ATP-binding</keyword>
<dbReference type="SMART" id="SM00382">
    <property type="entry name" value="AAA"/>
    <property type="match status" value="1"/>
</dbReference>
<evidence type="ECO:0000259" key="3">
    <source>
        <dbReference type="SMART" id="SM00382"/>
    </source>
</evidence>
<dbReference type="NCBIfam" id="TIGR02858">
    <property type="entry name" value="spore_III_AA"/>
    <property type="match status" value="1"/>
</dbReference>
<evidence type="ECO:0000313" key="5">
    <source>
        <dbReference type="Proteomes" id="UP000217785"/>
    </source>
</evidence>
<evidence type="ECO:0000313" key="4">
    <source>
        <dbReference type="EMBL" id="GAX90901.1"/>
    </source>
</evidence>
<accession>A0A292YPR5</accession>
<reference evidence="5" key="1">
    <citation type="submission" date="2017-07" db="EMBL/GenBank/DDBJ databases">
        <title>Draft genome sequence of Effusibacillus lacus strain skLN1.</title>
        <authorList>
            <person name="Watanabe M."/>
            <person name="Kojima H."/>
            <person name="Fukui M."/>
        </authorList>
    </citation>
    <scope>NUCLEOTIDE SEQUENCE [LARGE SCALE GENOMIC DNA]</scope>
    <source>
        <strain evidence="5">skLN1</strain>
    </source>
</reference>
<name>A0A292YPR5_9BACL</name>
<evidence type="ECO:0000256" key="1">
    <source>
        <dbReference type="ARBA" id="ARBA00022741"/>
    </source>
</evidence>
<sequence>MIEHQILPVLAPAIRKLAARSPQPVRTSLEEIRIRQEQPVQVYTHQGDYFLDPDGQPIRSLNKAYRATGEDVAQTVQLLTRSSLYAWEEELRRGYVTIAGGHRVGLAGKAVLTPLGSVQTLKHISCINIRIAREIQGAADGVKQFLTGMEGKLHNTLIISPPQSGKTTLLRDIARQASDGLLHPGLRGMKVGVVDERSELAGCVNGIPQHSIGARTDVLDACPKAEGMLMMIRSMSPQLLITDEIGREQDRDAILEAVHSGVAVIASAHGLTLSEVRNRPAIRSLFEEKVFSRYIVLSRRNGPLTLEGVYDKDGQCLFKREGRYP</sequence>
<protein>
    <submittedName>
        <fullName evidence="4">Stage III sporulation protein AA</fullName>
    </submittedName>
</protein>
<keyword evidence="1" id="KW-0547">Nucleotide-binding</keyword>